<reference evidence="8" key="1">
    <citation type="journal article" date="2011" name="Int. J. Med. Microbiol.">
        <title>A multiresistance megaplasmid pLG1 bearing a hylEfm genomic island in hospital Enterococcus faecium isolates.</title>
        <authorList>
            <person name="Laverde Gomez J.A."/>
            <person name="van Schaik W."/>
            <person name="Freitas A.R."/>
            <person name="Coque T.M."/>
            <person name="Weaver K.E."/>
            <person name="Francia M.V."/>
            <person name="Witte W."/>
            <person name="Werner G."/>
        </authorList>
    </citation>
    <scope>NUCLEOTIDE SEQUENCE</scope>
    <source>
        <strain evidence="8">64/3xUW2774</strain>
        <plasmid evidence="8">pLG1</plasmid>
    </source>
</reference>
<feature type="region of interest" description="Disordered" evidence="7">
    <location>
        <begin position="70"/>
        <end position="91"/>
    </location>
</feature>
<dbReference type="PANTHER" id="PTHR33217:SF8">
    <property type="entry name" value="MUTATOR FAMILY TRANSPOSASE"/>
    <property type="match status" value="1"/>
</dbReference>
<dbReference type="NCBIfam" id="NF033543">
    <property type="entry name" value="transpos_IS256"/>
    <property type="match status" value="1"/>
</dbReference>
<comment type="function">
    <text evidence="1 6">Required for the transposition of the insertion element.</text>
</comment>
<dbReference type="GO" id="GO:0003677">
    <property type="term" value="F:DNA binding"/>
    <property type="evidence" value="ECO:0007669"/>
    <property type="project" value="UniProtKB-UniRule"/>
</dbReference>
<evidence type="ECO:0000256" key="4">
    <source>
        <dbReference type="ARBA" id="ARBA00023125"/>
    </source>
</evidence>
<gene>
    <name evidence="8" type="ORF">pLG1-0251</name>
</gene>
<proteinExistence type="inferred from homology"/>
<evidence type="ECO:0000256" key="1">
    <source>
        <dbReference type="ARBA" id="ARBA00002190"/>
    </source>
</evidence>
<dbReference type="GO" id="GO:0004803">
    <property type="term" value="F:transposase activity"/>
    <property type="evidence" value="ECO:0007669"/>
    <property type="project" value="UniProtKB-UniRule"/>
</dbReference>
<dbReference type="EMBL" id="HM565228">
    <property type="protein sequence ID" value="ADO67005.1"/>
    <property type="molecule type" value="Genomic_DNA"/>
</dbReference>
<keyword evidence="6" id="KW-0814">Transposable element</keyword>
<geneLocation type="plasmid" evidence="8">
    <name>pLG1</name>
</geneLocation>
<dbReference type="InterPro" id="IPR001207">
    <property type="entry name" value="Transposase_mutator"/>
</dbReference>
<organism evidence="8">
    <name type="scientific">Enterococcus faecium</name>
    <name type="common">Streptococcus faecium</name>
    <dbReference type="NCBI Taxonomy" id="1352"/>
    <lineage>
        <taxon>Bacteria</taxon>
        <taxon>Bacillati</taxon>
        <taxon>Bacillota</taxon>
        <taxon>Bacilli</taxon>
        <taxon>Lactobacillales</taxon>
        <taxon>Enterococcaceae</taxon>
        <taxon>Enterococcus</taxon>
    </lineage>
</organism>
<dbReference type="PANTHER" id="PTHR33217">
    <property type="entry name" value="TRANSPOSASE FOR INSERTION SEQUENCE ELEMENT IS1081"/>
    <property type="match status" value="1"/>
</dbReference>
<evidence type="ECO:0000256" key="3">
    <source>
        <dbReference type="ARBA" id="ARBA00022578"/>
    </source>
</evidence>
<accession>E3UT28</accession>
<keyword evidence="8" id="KW-0614">Plasmid</keyword>
<evidence type="ECO:0000256" key="2">
    <source>
        <dbReference type="ARBA" id="ARBA00010961"/>
    </source>
</evidence>
<evidence type="ECO:0000313" key="8">
    <source>
        <dbReference type="EMBL" id="ADO67005.1"/>
    </source>
</evidence>
<keyword evidence="3 6" id="KW-0815">Transposition</keyword>
<protein>
    <recommendedName>
        <fullName evidence="6">Mutator family transposase</fullName>
    </recommendedName>
</protein>
<comment type="similarity">
    <text evidence="2 6">Belongs to the transposase mutator family.</text>
</comment>
<dbReference type="GO" id="GO:0006313">
    <property type="term" value="P:DNA transposition"/>
    <property type="evidence" value="ECO:0007669"/>
    <property type="project" value="UniProtKB-UniRule"/>
</dbReference>
<feature type="compositionally biased region" description="Basic and acidic residues" evidence="7">
    <location>
        <begin position="72"/>
        <end position="86"/>
    </location>
</feature>
<evidence type="ECO:0000256" key="7">
    <source>
        <dbReference type="SAM" id="MobiDB-lite"/>
    </source>
</evidence>
<sequence length="447" mass="51542">MLRGFSFSTIRSRGDYTMARKKRNPDAEKLAESILNAYQPESVDDMQDALKDVFGPLFEKMLQGELNNHLGYDAHSKEPKEHDNRRNGYGTKTLKTSFGEVAIDVPRDREASFEPELIPKRKRDVSDIEGKVLSMYARGMNQRDIAATVEAIYGFDISHEMISDITDAVLPELEEWQARPLAKCYAFLFVDCMYVTLRENYEAKEYAVHTILGYDLKGNKEILGLWLNQTESKNRWMQVFDELKARGVEDVFFISMDGVSGLEEGAKAIFPSVIVQRCIVHLVRNALRYIPSKDYKEVCRDMKKFYGASSLNAAHAAFDSFQNRWSHYSGAVDVWKRNFAHVEQLFDYGSAIRKIMYTTNAVESVHSSFRKVTKKGAFSNENALLKLLYLRTKELHAKWSGGRIQNWAMVLNQLMINETFSSRMKSMRFTFRNNGRFIQLCVRSKFI</sequence>
<keyword evidence="5 6" id="KW-0233">DNA recombination</keyword>
<name>E3UT28_ENTFC</name>
<dbReference type="Pfam" id="PF00872">
    <property type="entry name" value="Transposase_mut"/>
    <property type="match status" value="1"/>
</dbReference>
<dbReference type="AlphaFoldDB" id="E3UT28"/>
<keyword evidence="4 6" id="KW-0238">DNA-binding</keyword>
<evidence type="ECO:0000256" key="5">
    <source>
        <dbReference type="ARBA" id="ARBA00023172"/>
    </source>
</evidence>
<evidence type="ECO:0000256" key="6">
    <source>
        <dbReference type="RuleBase" id="RU365089"/>
    </source>
</evidence>